<gene>
    <name evidence="2" type="ORF">ASCRUDRAFT_77515</name>
</gene>
<keyword evidence="1" id="KW-1133">Transmembrane helix</keyword>
<protein>
    <submittedName>
        <fullName evidence="2">Uncharacterized protein</fullName>
    </submittedName>
</protein>
<feature type="transmembrane region" description="Helical" evidence="1">
    <location>
        <begin position="20"/>
        <end position="41"/>
    </location>
</feature>
<keyword evidence="1" id="KW-0812">Transmembrane</keyword>
<evidence type="ECO:0000313" key="3">
    <source>
        <dbReference type="Proteomes" id="UP000095038"/>
    </source>
</evidence>
<accession>A0A1D2VBD7</accession>
<evidence type="ECO:0000313" key="2">
    <source>
        <dbReference type="EMBL" id="ODV58767.1"/>
    </source>
</evidence>
<keyword evidence="3" id="KW-1185">Reference proteome</keyword>
<keyword evidence="1" id="KW-0472">Membrane</keyword>
<reference evidence="3" key="1">
    <citation type="submission" date="2016-05" db="EMBL/GenBank/DDBJ databases">
        <title>Comparative genomics of biotechnologically important yeasts.</title>
        <authorList>
            <consortium name="DOE Joint Genome Institute"/>
            <person name="Riley R."/>
            <person name="Haridas S."/>
            <person name="Wolfe K.H."/>
            <person name="Lopes M.R."/>
            <person name="Hittinger C.T."/>
            <person name="Goker M."/>
            <person name="Salamov A."/>
            <person name="Wisecaver J."/>
            <person name="Long T.M."/>
            <person name="Aerts A.L."/>
            <person name="Barry K."/>
            <person name="Choi C."/>
            <person name="Clum A."/>
            <person name="Coughlan A.Y."/>
            <person name="Deshpande S."/>
            <person name="Douglass A.P."/>
            <person name="Hanson S.J."/>
            <person name="Klenk H.-P."/>
            <person name="Labutti K."/>
            <person name="Lapidus A."/>
            <person name="Lindquist E."/>
            <person name="Lipzen A."/>
            <person name="Meier-Kolthoff J.P."/>
            <person name="Ohm R.A."/>
            <person name="Otillar R.P."/>
            <person name="Pangilinan J."/>
            <person name="Peng Y."/>
            <person name="Rokas A."/>
            <person name="Rosa C.A."/>
            <person name="Scheuner C."/>
            <person name="Sibirny A.A."/>
            <person name="Slot J.C."/>
            <person name="Stielow J.B."/>
            <person name="Sun H."/>
            <person name="Kurtzman C.P."/>
            <person name="Blackwell M."/>
            <person name="Grigoriev I.V."/>
            <person name="Jeffries T.W."/>
        </authorList>
    </citation>
    <scope>NUCLEOTIDE SEQUENCE [LARGE SCALE GENOMIC DNA]</scope>
    <source>
        <strain evidence="3">DSM 1968</strain>
    </source>
</reference>
<evidence type="ECO:0000256" key="1">
    <source>
        <dbReference type="SAM" id="Phobius"/>
    </source>
</evidence>
<name>A0A1D2VBD7_9ASCO</name>
<sequence length="60" mass="6658">MPLFSSAVSAASFSTPQTFSISFLVLTPFFAHGLSVVDHLFPQRPNKKDWLIAISFSKEL</sequence>
<proteinExistence type="predicted"/>
<dbReference type="Proteomes" id="UP000095038">
    <property type="component" value="Unassembled WGS sequence"/>
</dbReference>
<organism evidence="2 3">
    <name type="scientific">Ascoidea rubescens DSM 1968</name>
    <dbReference type="NCBI Taxonomy" id="1344418"/>
    <lineage>
        <taxon>Eukaryota</taxon>
        <taxon>Fungi</taxon>
        <taxon>Dikarya</taxon>
        <taxon>Ascomycota</taxon>
        <taxon>Saccharomycotina</taxon>
        <taxon>Saccharomycetes</taxon>
        <taxon>Ascoideaceae</taxon>
        <taxon>Ascoidea</taxon>
    </lineage>
</organism>
<dbReference type="AlphaFoldDB" id="A0A1D2VBD7"/>
<dbReference type="RefSeq" id="XP_020045074.1">
    <property type="nucleotide sequence ID" value="XM_020193894.1"/>
</dbReference>
<dbReference type="EMBL" id="KV454489">
    <property type="protein sequence ID" value="ODV58767.1"/>
    <property type="molecule type" value="Genomic_DNA"/>
</dbReference>
<dbReference type="InParanoid" id="A0A1D2VBD7"/>
<dbReference type="GeneID" id="30967530"/>